<sequence>MSRRMRPVIGVTTSVKTGWRVFPFIAFGVWLAGGRSVRWSTRGEADATQVDGVIVGGGDDISPELYGGELVTTAVLDPARDRLEAGVVAQAFDLGKPVLGICRGSQMLNVALGGTLHQDAYSHYGARKYSTLLPKKDVQVIAGTRLAQLTGAAPMRVNALHSQAVDRLGEGLVVAARDPSGMVQAIERIADPFALGVQWHPEYLTYARRQRALFRALVAAARACREDRAQLAEVSAEALTL</sequence>
<dbReference type="Pfam" id="PF07722">
    <property type="entry name" value="Peptidase_C26"/>
    <property type="match status" value="1"/>
</dbReference>
<dbReference type="InterPro" id="IPR044668">
    <property type="entry name" value="PuuD-like"/>
</dbReference>
<keyword evidence="2" id="KW-1185">Reference proteome</keyword>
<reference evidence="1 2" key="1">
    <citation type="submission" date="2023-09" db="EMBL/GenBank/DDBJ databases">
        <title>Thioclava shenzhenensis sp. nov., a multidrug resistant bacteria-antagonizing species isolated from coastal seawater.</title>
        <authorList>
            <person name="Long M."/>
        </authorList>
    </citation>
    <scope>NUCLEOTIDE SEQUENCE [LARGE SCALE GENOMIC DNA]</scope>
    <source>
        <strain evidence="1 2">FTW29</strain>
    </source>
</reference>
<dbReference type="RefSeq" id="WP_406721550.1">
    <property type="nucleotide sequence ID" value="NZ_CP135443.1"/>
</dbReference>
<organism evidence="1 2">
    <name type="scientific">Thioclava litoralis</name>
    <dbReference type="NCBI Taxonomy" id="3076557"/>
    <lineage>
        <taxon>Bacteria</taxon>
        <taxon>Pseudomonadati</taxon>
        <taxon>Pseudomonadota</taxon>
        <taxon>Alphaproteobacteria</taxon>
        <taxon>Rhodobacterales</taxon>
        <taxon>Paracoccaceae</taxon>
        <taxon>Thioclava</taxon>
    </lineage>
</organism>
<name>A0ABZ1E4X5_9RHOB</name>
<dbReference type="PANTHER" id="PTHR43235:SF1">
    <property type="entry name" value="GLUTAMINE AMIDOTRANSFERASE PB2B2.05-RELATED"/>
    <property type="match status" value="1"/>
</dbReference>
<dbReference type="Gene3D" id="3.40.50.880">
    <property type="match status" value="1"/>
</dbReference>
<protein>
    <submittedName>
        <fullName evidence="1">Gamma-glutamyl-gamma-aminobutyrate hydrolase family protein</fullName>
    </submittedName>
</protein>
<dbReference type="CDD" id="cd01745">
    <property type="entry name" value="GATase1_2"/>
    <property type="match status" value="1"/>
</dbReference>
<dbReference type="PROSITE" id="PS51273">
    <property type="entry name" value="GATASE_TYPE_1"/>
    <property type="match status" value="1"/>
</dbReference>
<dbReference type="PANTHER" id="PTHR43235">
    <property type="entry name" value="GLUTAMINE AMIDOTRANSFERASE PB2B2.05-RELATED"/>
    <property type="match status" value="1"/>
</dbReference>
<evidence type="ECO:0000313" key="2">
    <source>
        <dbReference type="Proteomes" id="UP001623290"/>
    </source>
</evidence>
<dbReference type="Proteomes" id="UP001623290">
    <property type="component" value="Chromosome"/>
</dbReference>
<dbReference type="GO" id="GO:0016787">
    <property type="term" value="F:hydrolase activity"/>
    <property type="evidence" value="ECO:0007669"/>
    <property type="project" value="UniProtKB-KW"/>
</dbReference>
<dbReference type="SUPFAM" id="SSF52317">
    <property type="entry name" value="Class I glutamine amidotransferase-like"/>
    <property type="match status" value="1"/>
</dbReference>
<accession>A0ABZ1E4X5</accession>
<gene>
    <name evidence="1" type="ORF">RPE78_06465</name>
</gene>
<evidence type="ECO:0000313" key="1">
    <source>
        <dbReference type="EMBL" id="WRY34921.1"/>
    </source>
</evidence>
<keyword evidence="1" id="KW-0378">Hydrolase</keyword>
<proteinExistence type="predicted"/>
<dbReference type="InterPro" id="IPR029062">
    <property type="entry name" value="Class_I_gatase-like"/>
</dbReference>
<dbReference type="InterPro" id="IPR011697">
    <property type="entry name" value="Peptidase_C26"/>
</dbReference>
<dbReference type="EMBL" id="CP135443">
    <property type="protein sequence ID" value="WRY34921.1"/>
    <property type="molecule type" value="Genomic_DNA"/>
</dbReference>